<proteinExistence type="inferred from homology"/>
<dbReference type="InterPro" id="IPR001375">
    <property type="entry name" value="Peptidase_S9_cat"/>
</dbReference>
<keyword evidence="3" id="KW-0067">ATP-binding</keyword>
<feature type="domain" description="RING-type" evidence="6">
    <location>
        <begin position="697"/>
        <end position="738"/>
    </location>
</feature>
<dbReference type="SUPFAM" id="SSF53474">
    <property type="entry name" value="alpha/beta-Hydrolases"/>
    <property type="match status" value="1"/>
</dbReference>
<dbReference type="SMART" id="SM00184">
    <property type="entry name" value="RING"/>
    <property type="match status" value="1"/>
</dbReference>
<accession>A0ABP0N5A3</accession>
<evidence type="ECO:0000256" key="5">
    <source>
        <dbReference type="RuleBase" id="RU368024"/>
    </source>
</evidence>
<evidence type="ECO:0000256" key="4">
    <source>
        <dbReference type="PROSITE-ProRule" id="PRU00175"/>
    </source>
</evidence>
<protein>
    <recommendedName>
        <fullName evidence="5">Prolyl endopeptidase</fullName>
        <ecNumber evidence="5">3.4.21.-</ecNumber>
    </recommendedName>
</protein>
<dbReference type="EC" id="3.4.21.-" evidence="5"/>
<keyword evidence="4" id="KW-0863">Zinc-finger</keyword>
<dbReference type="PRINTS" id="PR00862">
    <property type="entry name" value="PROLIGOPTASE"/>
</dbReference>
<dbReference type="InterPro" id="IPR029058">
    <property type="entry name" value="AB_hydrolase_fold"/>
</dbReference>
<dbReference type="Pfam" id="PF13639">
    <property type="entry name" value="zf-RING_2"/>
    <property type="match status" value="1"/>
</dbReference>
<dbReference type="PANTHER" id="PTHR42881:SF13">
    <property type="entry name" value="PROLYL ENDOPEPTIDASE"/>
    <property type="match status" value="1"/>
</dbReference>
<dbReference type="EMBL" id="CAXAMM010026446">
    <property type="protein sequence ID" value="CAK9058921.1"/>
    <property type="molecule type" value="Genomic_DNA"/>
</dbReference>
<keyword evidence="5" id="KW-0378">Hydrolase</keyword>
<dbReference type="PROSITE" id="PS50089">
    <property type="entry name" value="ZF_RING_2"/>
    <property type="match status" value="1"/>
</dbReference>
<dbReference type="InterPro" id="IPR002470">
    <property type="entry name" value="Peptidase_S9A"/>
</dbReference>
<evidence type="ECO:0000256" key="3">
    <source>
        <dbReference type="ARBA" id="ARBA00022840"/>
    </source>
</evidence>
<evidence type="ECO:0000256" key="2">
    <source>
        <dbReference type="ARBA" id="ARBA00022741"/>
    </source>
</evidence>
<evidence type="ECO:0000313" key="7">
    <source>
        <dbReference type="EMBL" id="CAK9058921.1"/>
    </source>
</evidence>
<reference evidence="7 8" key="1">
    <citation type="submission" date="2024-02" db="EMBL/GenBank/DDBJ databases">
        <authorList>
            <person name="Chen Y."/>
            <person name="Shah S."/>
            <person name="Dougan E. K."/>
            <person name="Thang M."/>
            <person name="Chan C."/>
        </authorList>
    </citation>
    <scope>NUCLEOTIDE SEQUENCE [LARGE SCALE GENOMIC DNA]</scope>
</reference>
<evidence type="ECO:0000313" key="8">
    <source>
        <dbReference type="Proteomes" id="UP001642464"/>
    </source>
</evidence>
<dbReference type="Gene3D" id="3.10.330.10">
    <property type="match status" value="3"/>
</dbReference>
<keyword evidence="5" id="KW-0645">Protease</keyword>
<organism evidence="7 8">
    <name type="scientific">Durusdinium trenchii</name>
    <dbReference type="NCBI Taxonomy" id="1381693"/>
    <lineage>
        <taxon>Eukaryota</taxon>
        <taxon>Sar</taxon>
        <taxon>Alveolata</taxon>
        <taxon>Dinophyceae</taxon>
        <taxon>Suessiales</taxon>
        <taxon>Symbiodiniaceae</taxon>
        <taxon>Durusdinium</taxon>
    </lineage>
</organism>
<sequence length="748" mass="83559">MTRLPVEGAAAFYFGGGARLVRRLPQLYEAAPVEEMRLEARSADGTLVPFTCLRPRNCGEAPPTLVYAYGGFGIPLLPNYNASIGAAWLERGGQYIEANLRGGGEFGPAWERAGRGALGRLKVYEDLEAVADELVARGLAAPGDLALMGRSNGGLLVANALVREVRGARGARRFRAFVAEVPLTDMRHYHTWLAGHSWLEEYGDPEQKWEELRQISAYHLAQELQVPRAEDGEASPKLAAPEPPDLSLCGDAVLLRRTYPLGHGSYDGLQAMQQEQKVKREAMAVQPPSVSGPFFGPWSTNSCGRALRAEANLAQSNTEVLSRFALIFISEDKQPKMRMKVVSHAMASQTSKAHQFSKPIGLGTSYDMATSSSEHVRRADAEECIKKLHILPLKEADARIKGKSRMEVLADTLRQIRNTKEVVRSGDLVKATEAEFVVIKCDPPQGCLSMDTDFFVDGAPVICFQKIQFSAWGPTELSSEQLFNEYVRPYFKGEYAPYGPNAKRVRLLYTGQVVKLDNDIYLQVEATEPTGLGLVSTDTEIFANWDSTPEFEKVHILPFMDTLPRAYQYELFSDYLKPYLVANPCKKYQANDFFTYQGVQFKVVACEPDTLARIGKSTTIFCEGQLQPSLRNLLPPNLMSQVAQLPQGLQMLLLSSERTTREVEEMLNSRRGLFPATIDEIEQFDWPPPHAHAQQTCMVCLEDFQLTQPCRRLPCSHVFHKTCIDEWLRRCTDCPICKANVDRAVRNY</sequence>
<dbReference type="Gene3D" id="3.30.40.10">
    <property type="entry name" value="Zinc/RING finger domain, C3HC4 (zinc finger)"/>
    <property type="match status" value="1"/>
</dbReference>
<dbReference type="Pfam" id="PF00326">
    <property type="entry name" value="Peptidase_S9"/>
    <property type="match status" value="1"/>
</dbReference>
<name>A0ABP0N5A3_9DINO</name>
<comment type="caution">
    <text evidence="7">The sequence shown here is derived from an EMBL/GenBank/DDBJ whole genome shotgun (WGS) entry which is preliminary data.</text>
</comment>
<dbReference type="CDD" id="cd16454">
    <property type="entry name" value="RING-H2_PA-TM-RING"/>
    <property type="match status" value="1"/>
</dbReference>
<dbReference type="InterPro" id="IPR029067">
    <property type="entry name" value="CDC48_domain_2-like_sf"/>
</dbReference>
<keyword evidence="8" id="KW-1185">Reference proteome</keyword>
<dbReference type="SUPFAM" id="SSF54585">
    <property type="entry name" value="Cdc48 domain 2-like"/>
    <property type="match status" value="1"/>
</dbReference>
<keyword evidence="4" id="KW-0479">Metal-binding</keyword>
<dbReference type="InterPro" id="IPR001841">
    <property type="entry name" value="Znf_RING"/>
</dbReference>
<gene>
    <name evidence="7" type="ORF">SCF082_LOCUS31302</name>
</gene>
<dbReference type="PANTHER" id="PTHR42881">
    <property type="entry name" value="PROLYL ENDOPEPTIDASE"/>
    <property type="match status" value="1"/>
</dbReference>
<keyword evidence="2" id="KW-0547">Nucleotide-binding</keyword>
<keyword evidence="5" id="KW-0720">Serine protease</keyword>
<evidence type="ECO:0000259" key="6">
    <source>
        <dbReference type="PROSITE" id="PS50089"/>
    </source>
</evidence>
<dbReference type="Gene3D" id="3.40.50.1820">
    <property type="entry name" value="alpha/beta hydrolase"/>
    <property type="match status" value="1"/>
</dbReference>
<comment type="similarity">
    <text evidence="1 5">Belongs to the peptidase S9A family.</text>
</comment>
<keyword evidence="4" id="KW-0862">Zinc</keyword>
<dbReference type="InterPro" id="IPR051167">
    <property type="entry name" value="Prolyl_oligopep/macrocyclase"/>
</dbReference>
<evidence type="ECO:0000256" key="1">
    <source>
        <dbReference type="ARBA" id="ARBA00005228"/>
    </source>
</evidence>
<dbReference type="InterPro" id="IPR013083">
    <property type="entry name" value="Znf_RING/FYVE/PHD"/>
</dbReference>
<dbReference type="Proteomes" id="UP001642464">
    <property type="component" value="Unassembled WGS sequence"/>
</dbReference>
<dbReference type="SUPFAM" id="SSF57850">
    <property type="entry name" value="RING/U-box"/>
    <property type="match status" value="1"/>
</dbReference>